<keyword evidence="2" id="KW-0963">Cytoplasm</keyword>
<dbReference type="InterPro" id="IPR036974">
    <property type="entry name" value="PUA_sf"/>
</dbReference>
<evidence type="ECO:0000256" key="5">
    <source>
        <dbReference type="ARBA" id="ARBA00022679"/>
    </source>
</evidence>
<dbReference type="GO" id="GO:0003723">
    <property type="term" value="F:RNA binding"/>
    <property type="evidence" value="ECO:0007669"/>
    <property type="project" value="UniProtKB-KW"/>
</dbReference>
<evidence type="ECO:0000259" key="9">
    <source>
        <dbReference type="SMART" id="SM00359"/>
    </source>
</evidence>
<dbReference type="Gene3D" id="2.30.130.10">
    <property type="entry name" value="PUA domain"/>
    <property type="match status" value="1"/>
</dbReference>
<proteinExistence type="inferred from homology"/>
<comment type="caution">
    <text evidence="10">The sequence shown here is derived from an EMBL/GenBank/DDBJ whole genome shotgun (WGS) entry which is preliminary data.</text>
</comment>
<dbReference type="CDD" id="cd11572">
    <property type="entry name" value="RlmI_M_like"/>
    <property type="match status" value="1"/>
</dbReference>
<dbReference type="CDD" id="cd02440">
    <property type="entry name" value="AdoMet_MTases"/>
    <property type="match status" value="1"/>
</dbReference>
<evidence type="ECO:0000256" key="4">
    <source>
        <dbReference type="ARBA" id="ARBA00022603"/>
    </source>
</evidence>
<keyword evidence="6" id="KW-0949">S-adenosyl-L-methionine</keyword>
<feature type="domain" description="PUA" evidence="9">
    <location>
        <begin position="1"/>
        <end position="84"/>
    </location>
</feature>
<dbReference type="SUPFAM" id="SSF88697">
    <property type="entry name" value="PUA domain-like"/>
    <property type="match status" value="1"/>
</dbReference>
<keyword evidence="11" id="KW-1185">Reference proteome</keyword>
<evidence type="ECO:0000256" key="1">
    <source>
        <dbReference type="ARBA" id="ARBA00004496"/>
    </source>
</evidence>
<dbReference type="PANTHER" id="PTHR42873:SF1">
    <property type="entry name" value="S-ADENOSYLMETHIONINE-DEPENDENT METHYLTRANSFERASE DOMAIN-CONTAINING PROTEIN"/>
    <property type="match status" value="1"/>
</dbReference>
<evidence type="ECO:0000313" key="10">
    <source>
        <dbReference type="EMBL" id="GEM45140.1"/>
    </source>
</evidence>
<dbReference type="InterPro" id="IPR029063">
    <property type="entry name" value="SAM-dependent_MTases_sf"/>
</dbReference>
<dbReference type="SMART" id="SM00359">
    <property type="entry name" value="PUA"/>
    <property type="match status" value="1"/>
</dbReference>
<dbReference type="OrthoDB" id="9805492at2"/>
<evidence type="ECO:0000256" key="8">
    <source>
        <dbReference type="ARBA" id="ARBA00038091"/>
    </source>
</evidence>
<evidence type="ECO:0000256" key="2">
    <source>
        <dbReference type="ARBA" id="ARBA00022490"/>
    </source>
</evidence>
<dbReference type="AlphaFoldDB" id="A0A511MX47"/>
<comment type="similarity">
    <text evidence="8">Belongs to the methyltransferase superfamily. RlmI family.</text>
</comment>
<dbReference type="Pfam" id="PF17785">
    <property type="entry name" value="PUA_3"/>
    <property type="match status" value="1"/>
</dbReference>
<protein>
    <submittedName>
        <fullName evidence="10">Methyltransferase</fullName>
    </submittedName>
</protein>
<dbReference type="RefSeq" id="WP_146882470.1">
    <property type="nucleotide sequence ID" value="NZ_BJXB01000002.1"/>
</dbReference>
<dbReference type="Proteomes" id="UP000321306">
    <property type="component" value="Unassembled WGS sequence"/>
</dbReference>
<dbReference type="InterPro" id="IPR015947">
    <property type="entry name" value="PUA-like_sf"/>
</dbReference>
<sequence>MKVRVKSGKEKKLLNHYPFAYIGDLIEIPDLEAGSVVDVHAEGGMFIGRAYFNPSGSIPLRMLTLKRENIDEKFYRARIQQAWEKRKSRMPEAEAFRLLHAEADGTPGVVADYFGGVLSVQFRNAGVEKHRDIILGALKQVTGAAAAYERSDTVERNKEGMSQTTGVLWGDLPQEVEFTEGGVKFSFKPLESQKTGFFLDQRDNRTLMASLVKEGDHFLDVYSYTGGFSLHAAKQGAKTLAIDKDATALATLEKVAQRNGLDRQVGMRLGDAIKVLADLQKEKRTFKHAVFDPPTLAKRKDDVPQAKRIFSEGLGHIFKMLEPGGNVLVSTCAHYIRVEDMLDAARLAMADTGRTAEVVTVTYQPADHPWMLLVPESLYLKSILLRVD</sequence>
<evidence type="ECO:0000313" key="11">
    <source>
        <dbReference type="Proteomes" id="UP000321306"/>
    </source>
</evidence>
<dbReference type="EMBL" id="BJXB01000002">
    <property type="protein sequence ID" value="GEM45140.1"/>
    <property type="molecule type" value="Genomic_DNA"/>
</dbReference>
<dbReference type="GO" id="GO:0008168">
    <property type="term" value="F:methyltransferase activity"/>
    <property type="evidence" value="ECO:0007669"/>
    <property type="project" value="UniProtKB-KW"/>
</dbReference>
<name>A0A511MX47_DEIC1</name>
<dbReference type="InterPro" id="IPR041532">
    <property type="entry name" value="RlmI-like_PUA"/>
</dbReference>
<organism evidence="10 11">
    <name type="scientific">Deinococcus cellulosilyticus (strain DSM 18568 / NBRC 106333 / KACC 11606 / 5516J-15)</name>
    <dbReference type="NCBI Taxonomy" id="1223518"/>
    <lineage>
        <taxon>Bacteria</taxon>
        <taxon>Thermotogati</taxon>
        <taxon>Deinococcota</taxon>
        <taxon>Deinococci</taxon>
        <taxon>Deinococcales</taxon>
        <taxon>Deinococcaceae</taxon>
        <taxon>Deinococcus</taxon>
    </lineage>
</organism>
<gene>
    <name evidence="10" type="ORF">DC3_07750</name>
</gene>
<keyword evidence="5 10" id="KW-0808">Transferase</keyword>
<dbReference type="Gene3D" id="3.30.750.80">
    <property type="entry name" value="RNA methyltransferase domain (HRMD) like"/>
    <property type="match status" value="1"/>
</dbReference>
<dbReference type="SUPFAM" id="SSF53335">
    <property type="entry name" value="S-adenosyl-L-methionine-dependent methyltransferases"/>
    <property type="match status" value="1"/>
</dbReference>
<dbReference type="CDD" id="cd21153">
    <property type="entry name" value="PUA_RlmI"/>
    <property type="match status" value="1"/>
</dbReference>
<dbReference type="GO" id="GO:0032259">
    <property type="term" value="P:methylation"/>
    <property type="evidence" value="ECO:0007669"/>
    <property type="project" value="UniProtKB-KW"/>
</dbReference>
<dbReference type="Pfam" id="PF10672">
    <property type="entry name" value="Methyltrans_SAM"/>
    <property type="match status" value="1"/>
</dbReference>
<evidence type="ECO:0000256" key="7">
    <source>
        <dbReference type="ARBA" id="ARBA00022884"/>
    </source>
</evidence>
<dbReference type="PANTHER" id="PTHR42873">
    <property type="entry name" value="RIBOSOMAL RNA LARGE SUBUNIT METHYLTRANSFERASE"/>
    <property type="match status" value="1"/>
</dbReference>
<evidence type="ECO:0000256" key="3">
    <source>
        <dbReference type="ARBA" id="ARBA00022552"/>
    </source>
</evidence>
<evidence type="ECO:0000256" key="6">
    <source>
        <dbReference type="ARBA" id="ARBA00022691"/>
    </source>
</evidence>
<keyword evidence="4 10" id="KW-0489">Methyltransferase</keyword>
<comment type="subcellular location">
    <subcellularLocation>
        <location evidence="1">Cytoplasm</location>
    </subcellularLocation>
</comment>
<reference evidence="10 11" key="1">
    <citation type="submission" date="2019-07" db="EMBL/GenBank/DDBJ databases">
        <title>Whole genome shotgun sequence of Deinococcus cellulosilyticus NBRC 106333.</title>
        <authorList>
            <person name="Hosoyama A."/>
            <person name="Uohara A."/>
            <person name="Ohji S."/>
            <person name="Ichikawa N."/>
        </authorList>
    </citation>
    <scope>NUCLEOTIDE SEQUENCE [LARGE SCALE GENOMIC DNA]</scope>
    <source>
        <strain evidence="10 11">NBRC 106333</strain>
    </source>
</reference>
<dbReference type="Gene3D" id="3.40.50.150">
    <property type="entry name" value="Vaccinia Virus protein VP39"/>
    <property type="match status" value="1"/>
</dbReference>
<dbReference type="InterPro" id="IPR002478">
    <property type="entry name" value="PUA"/>
</dbReference>
<dbReference type="GO" id="GO:0005737">
    <property type="term" value="C:cytoplasm"/>
    <property type="evidence" value="ECO:0007669"/>
    <property type="project" value="UniProtKB-SubCell"/>
</dbReference>
<accession>A0A511MX47</accession>
<dbReference type="InterPro" id="IPR019614">
    <property type="entry name" value="SAM-dep_methyl-trfase"/>
</dbReference>
<dbReference type="GO" id="GO:0006364">
    <property type="term" value="P:rRNA processing"/>
    <property type="evidence" value="ECO:0007669"/>
    <property type="project" value="UniProtKB-KW"/>
</dbReference>
<keyword evidence="7" id="KW-0694">RNA-binding</keyword>
<keyword evidence="3" id="KW-0698">rRNA processing</keyword>